<evidence type="ECO:0000313" key="4">
    <source>
        <dbReference type="EMBL" id="SMF24736.1"/>
    </source>
</evidence>
<dbReference type="Pfam" id="PF01965">
    <property type="entry name" value="DJ-1_PfpI"/>
    <property type="match status" value="1"/>
</dbReference>
<dbReference type="STRING" id="1123014.SAMN02745746_02121"/>
<feature type="domain" description="HTH araC/xylS-type" evidence="3">
    <location>
        <begin position="217"/>
        <end position="304"/>
    </location>
</feature>
<keyword evidence="2" id="KW-0804">Transcription</keyword>
<dbReference type="PROSITE" id="PS01124">
    <property type="entry name" value="HTH_ARAC_FAMILY_2"/>
    <property type="match status" value="1"/>
</dbReference>
<sequence>MREVCFVLTPGFLLLDLAGPAEAFRIANQFGAEFALRYLGVGDSVTSSLGLPLGGLEPLPDTLADGTLLVIPGVTGSAEAYDSDAARQLARWLATHVDPSRHLLATVCSGALLAARAGLLAGRDCTTHHVHLEHLRQFDASAKVRENRVFVEDGAVFSSAGVTAGIDLALHLIARLASPALARDVARHMVVYFRRSPQDPELSPWLSHRNHLHPAVHRAQDLIAGEPEQAWSVETLAEAVHVSPRHLARLFRQHAGVSVHDYQQQIRLARARQWLAAGLSREKAALSAGFSSARQLGRAERHGA</sequence>
<name>A0A1Y6BRP7_9NEIS</name>
<dbReference type="PANTHER" id="PTHR43130:SF3">
    <property type="entry name" value="HTH-TYPE TRANSCRIPTIONAL REGULATOR RV1931C"/>
    <property type="match status" value="1"/>
</dbReference>
<organism evidence="4 5">
    <name type="scientific">Pseudogulbenkiania subflava DSM 22618</name>
    <dbReference type="NCBI Taxonomy" id="1123014"/>
    <lineage>
        <taxon>Bacteria</taxon>
        <taxon>Pseudomonadati</taxon>
        <taxon>Pseudomonadota</taxon>
        <taxon>Betaproteobacteria</taxon>
        <taxon>Neisseriales</taxon>
        <taxon>Chromobacteriaceae</taxon>
        <taxon>Pseudogulbenkiania</taxon>
    </lineage>
</organism>
<reference evidence="5" key="1">
    <citation type="submission" date="2017-04" db="EMBL/GenBank/DDBJ databases">
        <authorList>
            <person name="Varghese N."/>
            <person name="Submissions S."/>
        </authorList>
    </citation>
    <scope>NUCLEOTIDE SEQUENCE [LARGE SCALE GENOMIC DNA]</scope>
    <source>
        <strain evidence="5">DSM 22618</strain>
    </source>
</reference>
<dbReference type="Pfam" id="PF12833">
    <property type="entry name" value="HTH_18"/>
    <property type="match status" value="1"/>
</dbReference>
<dbReference type="GO" id="GO:0043565">
    <property type="term" value="F:sequence-specific DNA binding"/>
    <property type="evidence" value="ECO:0007669"/>
    <property type="project" value="InterPro"/>
</dbReference>
<dbReference type="SUPFAM" id="SSF52317">
    <property type="entry name" value="Class I glutamine amidotransferase-like"/>
    <property type="match status" value="1"/>
</dbReference>
<proteinExistence type="predicted"/>
<dbReference type="Gene3D" id="3.40.50.880">
    <property type="match status" value="1"/>
</dbReference>
<protein>
    <submittedName>
        <fullName evidence="4">Transcriptional regulator, AraC family with amidase-like domain</fullName>
    </submittedName>
</protein>
<dbReference type="InterPro" id="IPR029062">
    <property type="entry name" value="Class_I_gatase-like"/>
</dbReference>
<accession>A0A1Y6BRP7</accession>
<dbReference type="PANTHER" id="PTHR43130">
    <property type="entry name" value="ARAC-FAMILY TRANSCRIPTIONAL REGULATOR"/>
    <property type="match status" value="1"/>
</dbReference>
<dbReference type="GO" id="GO:0003700">
    <property type="term" value="F:DNA-binding transcription factor activity"/>
    <property type="evidence" value="ECO:0007669"/>
    <property type="project" value="InterPro"/>
</dbReference>
<dbReference type="SMART" id="SM00342">
    <property type="entry name" value="HTH_ARAC"/>
    <property type="match status" value="1"/>
</dbReference>
<evidence type="ECO:0000256" key="1">
    <source>
        <dbReference type="ARBA" id="ARBA00023015"/>
    </source>
</evidence>
<gene>
    <name evidence="4" type="ORF">SAMN02745746_02121</name>
</gene>
<dbReference type="InterPro" id="IPR052158">
    <property type="entry name" value="INH-QAR"/>
</dbReference>
<keyword evidence="5" id="KW-1185">Reference proteome</keyword>
<dbReference type="RefSeq" id="WP_085276378.1">
    <property type="nucleotide sequence ID" value="NZ_FXAG01000010.1"/>
</dbReference>
<dbReference type="SUPFAM" id="SSF46689">
    <property type="entry name" value="Homeodomain-like"/>
    <property type="match status" value="1"/>
</dbReference>
<keyword evidence="1" id="KW-0805">Transcription regulation</keyword>
<evidence type="ECO:0000259" key="3">
    <source>
        <dbReference type="PROSITE" id="PS01124"/>
    </source>
</evidence>
<dbReference type="Gene3D" id="1.10.10.60">
    <property type="entry name" value="Homeodomain-like"/>
    <property type="match status" value="1"/>
</dbReference>
<dbReference type="EMBL" id="FXAG01000010">
    <property type="protein sequence ID" value="SMF24736.1"/>
    <property type="molecule type" value="Genomic_DNA"/>
</dbReference>
<evidence type="ECO:0000256" key="2">
    <source>
        <dbReference type="ARBA" id="ARBA00023163"/>
    </source>
</evidence>
<dbReference type="InterPro" id="IPR009057">
    <property type="entry name" value="Homeodomain-like_sf"/>
</dbReference>
<dbReference type="Proteomes" id="UP000192920">
    <property type="component" value="Unassembled WGS sequence"/>
</dbReference>
<dbReference type="AlphaFoldDB" id="A0A1Y6BRP7"/>
<dbReference type="InterPro" id="IPR018060">
    <property type="entry name" value="HTH_AraC"/>
</dbReference>
<dbReference type="InterPro" id="IPR002818">
    <property type="entry name" value="DJ-1/PfpI"/>
</dbReference>
<evidence type="ECO:0000313" key="5">
    <source>
        <dbReference type="Proteomes" id="UP000192920"/>
    </source>
</evidence>